<organism evidence="1 2">
    <name type="scientific">Fluviispira sanaruensis</name>
    <dbReference type="NCBI Taxonomy" id="2493639"/>
    <lineage>
        <taxon>Bacteria</taxon>
        <taxon>Pseudomonadati</taxon>
        <taxon>Bdellovibrionota</taxon>
        <taxon>Oligoflexia</taxon>
        <taxon>Silvanigrellales</taxon>
        <taxon>Silvanigrellaceae</taxon>
        <taxon>Fluviispira</taxon>
    </lineage>
</organism>
<evidence type="ECO:0000313" key="2">
    <source>
        <dbReference type="Proteomes" id="UP000291236"/>
    </source>
</evidence>
<dbReference type="EMBL" id="AP019368">
    <property type="protein sequence ID" value="BBH53049.1"/>
    <property type="molecule type" value="Genomic_DNA"/>
</dbReference>
<protein>
    <submittedName>
        <fullName evidence="1">Uncharacterized protein</fullName>
    </submittedName>
</protein>
<dbReference type="SUPFAM" id="SSF63825">
    <property type="entry name" value="YWTD domain"/>
    <property type="match status" value="1"/>
</dbReference>
<dbReference type="OrthoDB" id="310143at2"/>
<dbReference type="PANTHER" id="PTHR36220:SF1">
    <property type="entry name" value="GAMMA TUBULIN COMPLEX COMPONENT C-TERMINAL DOMAIN-CONTAINING PROTEIN"/>
    <property type="match status" value="1"/>
</dbReference>
<gene>
    <name evidence="1" type="ORF">JCM31447_14920</name>
</gene>
<accession>A0A4P2VNA6</accession>
<dbReference type="PROSITE" id="PS51257">
    <property type="entry name" value="PROKAR_LIPOPROTEIN"/>
    <property type="match status" value="1"/>
</dbReference>
<sequence length="452" mass="48377">MKKRNFHSIVKFSLSRKFRLQSTALLFLFSMSSCKTSSDNENSVQSLVKVTNSKNANIKTSQDYLLIGAQGRAGKGAVFKCNIDGKNCIEFLGGNIKFKAPDDFTEHSIVLYPRNRFGSSLLISNGKLLIGSLGRDNKKVSDAASISDPNFKEDIGTVFQCNLDGSNCVEFIGGEIPFPKPTNSALKKISLFTSDYFGSSLFALKDKLLIGAAGRNSADKDEIGAVFKCGLDGKNCVEAIAGKNKASKISASLAKYDALGSSIYATNSSLFIGAKNKKGMSGAVFKCNLEGEKCSQLKGPNLKLNENDCFGSSLVGNASSLYIGSMGRNGLPPHTPYLYDIGAVFKCDLNGNNCKEIIGGANTKSVENLGLFFRDYFAASLALSKEYLFIGSIGRKSETGLKTGAVFRCQLDGSNCIELIGGRNKNLLEVDGIALSNDDLFGSSLAIVSMPN</sequence>
<dbReference type="AlphaFoldDB" id="A0A4P2VNA6"/>
<dbReference type="RefSeq" id="WP_130608132.1">
    <property type="nucleotide sequence ID" value="NZ_AP019368.1"/>
</dbReference>
<proteinExistence type="predicted"/>
<dbReference type="PANTHER" id="PTHR36220">
    <property type="entry name" value="UNNAMED PRODUCT"/>
    <property type="match status" value="1"/>
</dbReference>
<dbReference type="KEGG" id="sbf:JCM31447_14920"/>
<evidence type="ECO:0000313" key="1">
    <source>
        <dbReference type="EMBL" id="BBH53049.1"/>
    </source>
</evidence>
<keyword evidence="2" id="KW-1185">Reference proteome</keyword>
<dbReference type="Proteomes" id="UP000291236">
    <property type="component" value="Chromosome"/>
</dbReference>
<reference evidence="1 2" key="1">
    <citation type="submission" date="2018-12" db="EMBL/GenBank/DDBJ databases">
        <title>Rubrispira sanarue gen. nov., sp., nov., a member of the order Silvanigrellales, isolated from a brackish lake in Hamamatsu Japan.</title>
        <authorList>
            <person name="Maejima Y."/>
            <person name="Iino T."/>
            <person name="Muraguchi Y."/>
            <person name="Fukuda K."/>
            <person name="Nojiri H."/>
            <person name="Ohkuma M."/>
            <person name="Moriuchi R."/>
            <person name="Dohra H."/>
            <person name="Kimbara K."/>
            <person name="Shintani M."/>
        </authorList>
    </citation>
    <scope>NUCLEOTIDE SEQUENCE [LARGE SCALE GENOMIC DNA]</scope>
    <source>
        <strain evidence="1 2">RF1110005</strain>
    </source>
</reference>
<name>A0A4P2VNA6_FLUSA</name>